<protein>
    <submittedName>
        <fullName evidence="1">Uncharacterized protein</fullName>
    </submittedName>
</protein>
<proteinExistence type="predicted"/>
<comment type="caution">
    <text evidence="1">The sequence shown here is derived from an EMBL/GenBank/DDBJ whole genome shotgun (WGS) entry which is preliminary data.</text>
</comment>
<dbReference type="EMBL" id="JADIMJ010000060">
    <property type="protein sequence ID" value="MBO8453845.1"/>
    <property type="molecule type" value="Genomic_DNA"/>
</dbReference>
<evidence type="ECO:0000313" key="1">
    <source>
        <dbReference type="EMBL" id="MBO8453845.1"/>
    </source>
</evidence>
<evidence type="ECO:0000313" key="2">
    <source>
        <dbReference type="Proteomes" id="UP000771749"/>
    </source>
</evidence>
<dbReference type="AlphaFoldDB" id="A0A940DPN5"/>
<name>A0A940DPN5_9BACT</name>
<dbReference type="Proteomes" id="UP000771749">
    <property type="component" value="Unassembled WGS sequence"/>
</dbReference>
<reference evidence="1" key="2">
    <citation type="journal article" date="2021" name="PeerJ">
        <title>Extensive microbial diversity within the chicken gut microbiome revealed by metagenomics and culture.</title>
        <authorList>
            <person name="Gilroy R."/>
            <person name="Ravi A."/>
            <person name="Getino M."/>
            <person name="Pursley I."/>
            <person name="Horton D.L."/>
            <person name="Alikhan N.F."/>
            <person name="Baker D."/>
            <person name="Gharbi K."/>
            <person name="Hall N."/>
            <person name="Watson M."/>
            <person name="Adriaenssens E.M."/>
            <person name="Foster-Nyarko E."/>
            <person name="Jarju S."/>
            <person name="Secka A."/>
            <person name="Antonio M."/>
            <person name="Oren A."/>
            <person name="Chaudhuri R.R."/>
            <person name="La Ragione R."/>
            <person name="Hildebrand F."/>
            <person name="Pallen M.J."/>
        </authorList>
    </citation>
    <scope>NUCLEOTIDE SEQUENCE</scope>
    <source>
        <strain evidence="1">F1-3629</strain>
    </source>
</reference>
<accession>A0A940DPN5</accession>
<sequence length="206" mass="22340">MKYSDAAGDFNGLSIRYGTIAQEQYFSMNYGLIYNRGAVDFNGEICFALADRTGNIREVLESWAATIAGTGLRGDKSLYVSSPVVPGDRVRAYFRTQNTPEWTVITGNEDNGCVWELVVPGDEPPAYDGTVEEETSVRYSKTGGILRVGLPEDVSYVLKDAGGTDITSSCVVTGDVLEIDTAGLEAGTYTLVLSRQDDVKEISLTF</sequence>
<organism evidence="1 2">
    <name type="scientific">Candidatus Cryptobacteroides gallistercoris</name>
    <dbReference type="NCBI Taxonomy" id="2840765"/>
    <lineage>
        <taxon>Bacteria</taxon>
        <taxon>Pseudomonadati</taxon>
        <taxon>Bacteroidota</taxon>
        <taxon>Bacteroidia</taxon>
        <taxon>Bacteroidales</taxon>
        <taxon>Candidatus Cryptobacteroides</taxon>
    </lineage>
</organism>
<reference evidence="1" key="1">
    <citation type="submission" date="2020-10" db="EMBL/GenBank/DDBJ databases">
        <authorList>
            <person name="Gilroy R."/>
        </authorList>
    </citation>
    <scope>NUCLEOTIDE SEQUENCE</scope>
    <source>
        <strain evidence="1">F1-3629</strain>
    </source>
</reference>
<gene>
    <name evidence="1" type="ORF">IAC07_03865</name>
</gene>